<keyword evidence="1" id="KW-0472">Membrane</keyword>
<dbReference type="Proteomes" id="UP000605253">
    <property type="component" value="Unassembled WGS sequence"/>
</dbReference>
<evidence type="ECO:0000256" key="1">
    <source>
        <dbReference type="SAM" id="Phobius"/>
    </source>
</evidence>
<dbReference type="RefSeq" id="WP_188365131.1">
    <property type="nucleotide sequence ID" value="NZ_BAABJF010000002.1"/>
</dbReference>
<sequence>MINPVKKPLHFFVKLERQIAFYPSVLALAGLFLALVMMYLEQLGLSQLIIKHVPIVMVQSFETARTILGTFIGGFISILVFSFSMVMILLNQAAANFSPRLLPGLVSNKKHQIILGIYLASLFFCLLALMLIQSEGKEVTTPGSMILMAILMMATSLTAFIYFIHSISKSIQVDHILHRVYEDAAHHFNHLLENNKNLNESSVITKAPADFSPVDNWTLYRAQTNGYLSAVDTGALLKLMHKDDNQMQILVGRSYYMLAGTPLFKTRKAVEDDLAKDIHRQFLIESSVSVSDNEDLGFKVITEIAVKAMSPGINDPGTALTCIDYLTQLLALRLRYQPREWFQDDGDEESAPATRVQIKTLDFEDLLFQIMAPFRTYCAHDVLIVLKLLYMHTNLLQLAPTNCPEQRSLINSARLLRTQAKQEISQEFDHQRIDAIVKSIVS</sequence>
<protein>
    <submittedName>
        <fullName evidence="2">Uncharacterized protein</fullName>
    </submittedName>
</protein>
<evidence type="ECO:0000313" key="2">
    <source>
        <dbReference type="EMBL" id="GGF94984.1"/>
    </source>
</evidence>
<accession>A0A917CQ84</accession>
<feature type="transmembrane region" description="Helical" evidence="1">
    <location>
        <begin position="20"/>
        <end position="40"/>
    </location>
</feature>
<dbReference type="EMBL" id="BMEO01000005">
    <property type="protein sequence ID" value="GGF94984.1"/>
    <property type="molecule type" value="Genomic_DNA"/>
</dbReference>
<evidence type="ECO:0000313" key="3">
    <source>
        <dbReference type="Proteomes" id="UP000605253"/>
    </source>
</evidence>
<reference evidence="2" key="2">
    <citation type="submission" date="2020-09" db="EMBL/GenBank/DDBJ databases">
        <authorList>
            <person name="Sun Q."/>
            <person name="Zhou Y."/>
        </authorList>
    </citation>
    <scope>NUCLEOTIDE SEQUENCE</scope>
    <source>
        <strain evidence="2">CGMCC 1.12181</strain>
    </source>
</reference>
<proteinExistence type="predicted"/>
<reference evidence="2" key="1">
    <citation type="journal article" date="2014" name="Int. J. Syst. Evol. Microbiol.">
        <title>Complete genome sequence of Corynebacterium casei LMG S-19264T (=DSM 44701T), isolated from a smear-ripened cheese.</title>
        <authorList>
            <consortium name="US DOE Joint Genome Institute (JGI-PGF)"/>
            <person name="Walter F."/>
            <person name="Albersmeier A."/>
            <person name="Kalinowski J."/>
            <person name="Ruckert C."/>
        </authorList>
    </citation>
    <scope>NUCLEOTIDE SEQUENCE</scope>
    <source>
        <strain evidence="2">CGMCC 1.12181</strain>
    </source>
</reference>
<comment type="caution">
    <text evidence="2">The sequence shown here is derived from an EMBL/GenBank/DDBJ whole genome shotgun (WGS) entry which is preliminary data.</text>
</comment>
<feature type="transmembrane region" description="Helical" evidence="1">
    <location>
        <begin position="144"/>
        <end position="164"/>
    </location>
</feature>
<organism evidence="2 3">
    <name type="scientific">Marinicella pacifica</name>
    <dbReference type="NCBI Taxonomy" id="1171543"/>
    <lineage>
        <taxon>Bacteria</taxon>
        <taxon>Pseudomonadati</taxon>
        <taxon>Pseudomonadota</taxon>
        <taxon>Gammaproteobacteria</taxon>
        <taxon>Lysobacterales</taxon>
        <taxon>Marinicellaceae</taxon>
        <taxon>Marinicella</taxon>
    </lineage>
</organism>
<keyword evidence="1" id="KW-1133">Transmembrane helix</keyword>
<dbReference type="AlphaFoldDB" id="A0A917CQ84"/>
<keyword evidence="3" id="KW-1185">Reference proteome</keyword>
<dbReference type="Pfam" id="PF10011">
    <property type="entry name" value="DUF2254"/>
    <property type="match status" value="1"/>
</dbReference>
<dbReference type="InterPro" id="IPR018723">
    <property type="entry name" value="DUF2254_membrane"/>
</dbReference>
<feature type="transmembrane region" description="Helical" evidence="1">
    <location>
        <begin position="67"/>
        <end position="93"/>
    </location>
</feature>
<keyword evidence="1" id="KW-0812">Transmembrane</keyword>
<feature type="transmembrane region" description="Helical" evidence="1">
    <location>
        <begin position="113"/>
        <end position="132"/>
    </location>
</feature>
<gene>
    <name evidence="2" type="ORF">GCM10011365_15370</name>
</gene>
<name>A0A917CQ84_9GAMM</name>